<accession>A0ABP8UV97</accession>
<keyword evidence="2" id="KW-1185">Reference proteome</keyword>
<evidence type="ECO:0000313" key="1">
    <source>
        <dbReference type="EMBL" id="GAA4647823.1"/>
    </source>
</evidence>
<sequence>MADYIPDPASLTLEGSHDYSAPDGASIALDVAFGESVKPPPVSWPVAPSVIRRWQSDWQKATRNEAMTGAGWRPGEQAENAVKLHTSNASQRPEPAFQPAWGKIPGQDVHTDQGWENGQTCQIATGGLWSDVPPKDAFPANTGWDASILPTEAACGAWWGNPPGKDNARAGGWFRVMAHSADDRDRAGYLPEPSRLSFVFRNALYTPENNTGIWFAFGQKVPPKPVQPRESRNVLSWNRATAYQPSQQLLWGEGASEQRRDADYRIRFAATIDPVNPPDPTTPDRPAEKDTWLIMDTINTVTLPDRTPLDITDLIISLDIDSFTWSLVARVNNRPTLARVQPDSDGPKHIEVVINDWTWVFMIERYSSDRRFGREQYTIRGESRTKLLAAPYAPRRSHTETSPINARQAMENELLNTGFSIDWNTSGDGTTSDWTMDGGVLSYQDLTPMQVIARIATTAGAVVIPAVASDTLTIQPRYPFSPWHWQDESTVVSHSIPESMMVSMSAEWRAEPEYNAVYVSGTHTGVAVEVTRAGTAGDQPAPDIVEAWLTDVGLNTERGRNELSKGGNQEIVSLDIPLTATDEPPGLVMPGKLVEVTESTGTWYGLCLSTDIKVPRTGAAKIIQSIELERHH</sequence>
<evidence type="ECO:0000313" key="2">
    <source>
        <dbReference type="Proteomes" id="UP001500604"/>
    </source>
</evidence>
<proteinExistence type="predicted"/>
<gene>
    <name evidence="1" type="ORF">GCM10023116_00850</name>
</gene>
<organism evidence="1 2">
    <name type="scientific">Kistimonas scapharcae</name>
    <dbReference type="NCBI Taxonomy" id="1036133"/>
    <lineage>
        <taxon>Bacteria</taxon>
        <taxon>Pseudomonadati</taxon>
        <taxon>Pseudomonadota</taxon>
        <taxon>Gammaproteobacteria</taxon>
        <taxon>Oceanospirillales</taxon>
        <taxon>Endozoicomonadaceae</taxon>
        <taxon>Kistimonas</taxon>
    </lineage>
</organism>
<name>A0ABP8UV97_9GAMM</name>
<comment type="caution">
    <text evidence="1">The sequence shown here is derived from an EMBL/GenBank/DDBJ whole genome shotgun (WGS) entry which is preliminary data.</text>
</comment>
<evidence type="ECO:0008006" key="3">
    <source>
        <dbReference type="Google" id="ProtNLM"/>
    </source>
</evidence>
<dbReference type="RefSeq" id="WP_345192713.1">
    <property type="nucleotide sequence ID" value="NZ_BAABFL010000006.1"/>
</dbReference>
<reference evidence="2" key="1">
    <citation type="journal article" date="2019" name="Int. J. Syst. Evol. Microbiol.">
        <title>The Global Catalogue of Microorganisms (GCM) 10K type strain sequencing project: providing services to taxonomists for standard genome sequencing and annotation.</title>
        <authorList>
            <consortium name="The Broad Institute Genomics Platform"/>
            <consortium name="The Broad Institute Genome Sequencing Center for Infectious Disease"/>
            <person name="Wu L."/>
            <person name="Ma J."/>
        </authorList>
    </citation>
    <scope>NUCLEOTIDE SEQUENCE [LARGE SCALE GENOMIC DNA]</scope>
    <source>
        <strain evidence="2">JCM 17805</strain>
    </source>
</reference>
<protein>
    <recommendedName>
        <fullName evidence="3">Minor tail protein</fullName>
    </recommendedName>
</protein>
<dbReference type="Proteomes" id="UP001500604">
    <property type="component" value="Unassembled WGS sequence"/>
</dbReference>
<dbReference type="EMBL" id="BAABFL010000006">
    <property type="protein sequence ID" value="GAA4647823.1"/>
    <property type="molecule type" value="Genomic_DNA"/>
</dbReference>